<dbReference type="Proteomes" id="UP001270362">
    <property type="component" value="Unassembled WGS sequence"/>
</dbReference>
<evidence type="ECO:0000313" key="2">
    <source>
        <dbReference type="Proteomes" id="UP001270362"/>
    </source>
</evidence>
<sequence>MADPGVAAEVSVSDLVLVPMKLEAFVLNEAVSDGGEFEAKIAPITQPNYTFLRPEEFYIQNDILNQIDIHAASPASKNSRVTDLRTGLPRANRLGVYLHWTLPRLYRTAAVSKDAPGPGQDTQTPQLAPARWLVVRHIVPGSFAPADAEINELDAWVIETEPGSGNANISIREQAEVFIGKKTALADWDKDATGPRVQVSLFNSSNQLFPDYQPHNSNVFSMVDPLDYGDGKKLTSAKMSYYVAGWHASSDDDPFSRGMATAGTDKLGVLKALSLILKDETTKGIAEWSSASASPTQAVCHGAMYDVEWDASRKPTGVLADIFAKKLNDQLPVAIGETPINALLAFVDAHKAMDTDKGEIDRLNSSIDALKKQLPDAKPAAKPPFSRALDPTLLVGGVPSGWPHDFLQNTPVRLRGQIVQPSSQAATTVDTVSLRQIISQLFADTPEAVLDDYLSKAQQDEMKQELEAGFNSPMSNRRRHSPTGRQTMDDAFQASKAGGLTLNSLDFIGDETALTPYGTLVTALTGSSMFKPATHGQFRMIKLNIVDKFGQVVHAINPSVPPNEAKPLYPCISERLRHQSKAANPLAANTVQEDKPGNCESVQLPPRINQPARINAHFVDIMDGVGPLREDENPVWGWLVVNFPDSGLQLFQADGTFCREIRFGGPKGTLASDDWLPFGPPRDAADRAKSTKVAQLNGFIERLKDASYLQGIVSMIEESSKNSPAAPNAYAETLASVIGKPLALVNVGWSLELAGDAYSNQSDFHTALPSDLSLLGGPQSSVSGHYTFPIKIGDKNRLFDGTIGYFSPRSKGTATASDFYNLDTLHTYYVSNPAGTGDPRSELTTASYPKLSPMWIPPFSNQPDLSAVDPSSYAATYARSLTVVGALIDPFCPINVYSGILPPKPLRLLPWVWQEAFSKMTAFFHLGPLVMTHEVPPYSTESTLTDRWDQVALVAVECATMTPVAATAFIPLAVDQVAPGVAFDKAPYTAIEGYLQMRRAIEKTS</sequence>
<proteinExistence type="predicted"/>
<organism evidence="1 2">
    <name type="scientific">Podospora appendiculata</name>
    <dbReference type="NCBI Taxonomy" id="314037"/>
    <lineage>
        <taxon>Eukaryota</taxon>
        <taxon>Fungi</taxon>
        <taxon>Dikarya</taxon>
        <taxon>Ascomycota</taxon>
        <taxon>Pezizomycotina</taxon>
        <taxon>Sordariomycetes</taxon>
        <taxon>Sordariomycetidae</taxon>
        <taxon>Sordariales</taxon>
        <taxon>Podosporaceae</taxon>
        <taxon>Podospora</taxon>
    </lineage>
</organism>
<accession>A0AAE0XJ94</accession>
<dbReference type="AlphaFoldDB" id="A0AAE0XJ94"/>
<name>A0AAE0XJ94_9PEZI</name>
<dbReference type="EMBL" id="JAULSO010000001">
    <property type="protein sequence ID" value="KAK3694276.1"/>
    <property type="molecule type" value="Genomic_DNA"/>
</dbReference>
<gene>
    <name evidence="1" type="ORF">B0T22DRAFT_487822</name>
</gene>
<protein>
    <submittedName>
        <fullName evidence="1">Uncharacterized protein</fullName>
    </submittedName>
</protein>
<reference evidence="1" key="2">
    <citation type="submission" date="2023-06" db="EMBL/GenBank/DDBJ databases">
        <authorList>
            <consortium name="Lawrence Berkeley National Laboratory"/>
            <person name="Haridas S."/>
            <person name="Hensen N."/>
            <person name="Bonometti L."/>
            <person name="Westerberg I."/>
            <person name="Brannstrom I.O."/>
            <person name="Guillou S."/>
            <person name="Cros-Aarteil S."/>
            <person name="Calhoun S."/>
            <person name="Kuo A."/>
            <person name="Mondo S."/>
            <person name="Pangilinan J."/>
            <person name="Riley R."/>
            <person name="Labutti K."/>
            <person name="Andreopoulos B."/>
            <person name="Lipzen A."/>
            <person name="Chen C."/>
            <person name="Yanf M."/>
            <person name="Daum C."/>
            <person name="Ng V."/>
            <person name="Clum A."/>
            <person name="Steindorff A."/>
            <person name="Ohm R."/>
            <person name="Martin F."/>
            <person name="Silar P."/>
            <person name="Natvig D."/>
            <person name="Lalanne C."/>
            <person name="Gautier V."/>
            <person name="Ament-Velasquez S.L."/>
            <person name="Kruys A."/>
            <person name="Hutchinson M.I."/>
            <person name="Powell A.J."/>
            <person name="Barry K."/>
            <person name="Miller A.N."/>
            <person name="Grigoriev I.V."/>
            <person name="Debuchy R."/>
            <person name="Gladieux P."/>
            <person name="Thoren M.H."/>
            <person name="Johannesson H."/>
        </authorList>
    </citation>
    <scope>NUCLEOTIDE SEQUENCE</scope>
    <source>
        <strain evidence="1">CBS 314.62</strain>
    </source>
</reference>
<comment type="caution">
    <text evidence="1">The sequence shown here is derived from an EMBL/GenBank/DDBJ whole genome shotgun (WGS) entry which is preliminary data.</text>
</comment>
<evidence type="ECO:0000313" key="1">
    <source>
        <dbReference type="EMBL" id="KAK3694276.1"/>
    </source>
</evidence>
<keyword evidence="2" id="KW-1185">Reference proteome</keyword>
<reference evidence="1" key="1">
    <citation type="journal article" date="2023" name="Mol. Phylogenet. Evol.">
        <title>Genome-scale phylogeny and comparative genomics of the fungal order Sordariales.</title>
        <authorList>
            <person name="Hensen N."/>
            <person name="Bonometti L."/>
            <person name="Westerberg I."/>
            <person name="Brannstrom I.O."/>
            <person name="Guillou S."/>
            <person name="Cros-Aarteil S."/>
            <person name="Calhoun S."/>
            <person name="Haridas S."/>
            <person name="Kuo A."/>
            <person name="Mondo S."/>
            <person name="Pangilinan J."/>
            <person name="Riley R."/>
            <person name="LaButti K."/>
            <person name="Andreopoulos B."/>
            <person name="Lipzen A."/>
            <person name="Chen C."/>
            <person name="Yan M."/>
            <person name="Daum C."/>
            <person name="Ng V."/>
            <person name="Clum A."/>
            <person name="Steindorff A."/>
            <person name="Ohm R.A."/>
            <person name="Martin F."/>
            <person name="Silar P."/>
            <person name="Natvig D.O."/>
            <person name="Lalanne C."/>
            <person name="Gautier V."/>
            <person name="Ament-Velasquez S.L."/>
            <person name="Kruys A."/>
            <person name="Hutchinson M.I."/>
            <person name="Powell A.J."/>
            <person name="Barry K."/>
            <person name="Miller A.N."/>
            <person name="Grigoriev I.V."/>
            <person name="Debuchy R."/>
            <person name="Gladieux P."/>
            <person name="Hiltunen Thoren M."/>
            <person name="Johannesson H."/>
        </authorList>
    </citation>
    <scope>NUCLEOTIDE SEQUENCE</scope>
    <source>
        <strain evidence="1">CBS 314.62</strain>
    </source>
</reference>